<dbReference type="SMART" id="SM00450">
    <property type="entry name" value="RHOD"/>
    <property type="match status" value="1"/>
</dbReference>
<dbReference type="CDD" id="cd00158">
    <property type="entry name" value="RHOD"/>
    <property type="match status" value="1"/>
</dbReference>
<dbReference type="PANTHER" id="PTHR44086">
    <property type="entry name" value="THIOSULFATE SULFURTRANSFERASE RDL2, MITOCHONDRIAL-RELATED"/>
    <property type="match status" value="1"/>
</dbReference>
<dbReference type="InterPro" id="IPR001763">
    <property type="entry name" value="Rhodanese-like_dom"/>
</dbReference>
<name>A0A136Q6K5_9FIRM</name>
<feature type="chain" id="PRO_5039485499" evidence="1">
    <location>
        <begin position="21"/>
        <end position="156"/>
    </location>
</feature>
<dbReference type="Pfam" id="PF00581">
    <property type="entry name" value="Rhodanese"/>
    <property type="match status" value="1"/>
</dbReference>
<accession>A0A136Q6K5</accession>
<evidence type="ECO:0000256" key="1">
    <source>
        <dbReference type="SAM" id="SignalP"/>
    </source>
</evidence>
<proteinExistence type="predicted"/>
<gene>
    <name evidence="3" type="ORF">HMPREF3293_01048</name>
</gene>
<protein>
    <submittedName>
        <fullName evidence="3">Rhodanese-like protein</fullName>
    </submittedName>
</protein>
<keyword evidence="1" id="KW-0732">Signal</keyword>
<dbReference type="InterPro" id="IPR036873">
    <property type="entry name" value="Rhodanese-like_dom_sf"/>
</dbReference>
<dbReference type="PROSITE" id="PS51257">
    <property type="entry name" value="PROKAR_LIPOPROTEIN"/>
    <property type="match status" value="1"/>
</dbReference>
<feature type="signal peptide" evidence="1">
    <location>
        <begin position="1"/>
        <end position="20"/>
    </location>
</feature>
<organism evidence="3 4">
    <name type="scientific">Christensenella minuta</name>
    <dbReference type="NCBI Taxonomy" id="626937"/>
    <lineage>
        <taxon>Bacteria</taxon>
        <taxon>Bacillati</taxon>
        <taxon>Bacillota</taxon>
        <taxon>Clostridia</taxon>
        <taxon>Christensenellales</taxon>
        <taxon>Christensenellaceae</taxon>
        <taxon>Christensenella</taxon>
    </lineage>
</organism>
<dbReference type="Gene3D" id="3.40.250.10">
    <property type="entry name" value="Rhodanese-like domain"/>
    <property type="match status" value="1"/>
</dbReference>
<keyword evidence="4" id="KW-1185">Reference proteome</keyword>
<evidence type="ECO:0000313" key="4">
    <source>
        <dbReference type="Proteomes" id="UP000070366"/>
    </source>
</evidence>
<dbReference type="STRING" id="626937.HMPREF3293_01048"/>
<evidence type="ECO:0000259" key="2">
    <source>
        <dbReference type="PROSITE" id="PS50206"/>
    </source>
</evidence>
<dbReference type="EMBL" id="LSZW01000047">
    <property type="protein sequence ID" value="KXK66311.1"/>
    <property type="molecule type" value="Genomic_DNA"/>
</dbReference>
<sequence length="156" mass="16621">MNHKWIAVIAGITAAVISFAGCAAAGNMEGKDAAEGAGSTAARESAYHKIDAEQAKEMLDGESGILLVDVRTPEEYAEKHIGGAVNIPNETISDTPPAELPDKDARLVVYCRTGVRSRQAADKLVEMGYTNVYDMGGINDWPYETVSGSEVEKAME</sequence>
<dbReference type="PROSITE" id="PS50206">
    <property type="entry name" value="RHODANESE_3"/>
    <property type="match status" value="1"/>
</dbReference>
<comment type="caution">
    <text evidence="3">The sequence shown here is derived from an EMBL/GenBank/DDBJ whole genome shotgun (WGS) entry which is preliminary data.</text>
</comment>
<dbReference type="AlphaFoldDB" id="A0A136Q6K5"/>
<dbReference type="GO" id="GO:0004792">
    <property type="term" value="F:thiosulfate-cyanide sulfurtransferase activity"/>
    <property type="evidence" value="ECO:0007669"/>
    <property type="project" value="TreeGrafter"/>
</dbReference>
<dbReference type="Proteomes" id="UP000070366">
    <property type="component" value="Unassembled WGS sequence"/>
</dbReference>
<evidence type="ECO:0000313" key="3">
    <source>
        <dbReference type="EMBL" id="KXK66311.1"/>
    </source>
</evidence>
<reference evidence="4" key="1">
    <citation type="submission" date="2016-02" db="EMBL/GenBank/DDBJ databases">
        <authorList>
            <person name="Mitreva M."/>
            <person name="Pepin K.H."/>
            <person name="Mihindukulasuriya K.A."/>
            <person name="Fulton R."/>
            <person name="Fronick C."/>
            <person name="O'Laughlin M."/>
            <person name="Miner T."/>
            <person name="Herter B."/>
            <person name="Rosa B.A."/>
            <person name="Cordes M."/>
            <person name="Tomlinson C."/>
            <person name="Wollam A."/>
            <person name="Palsikar V.B."/>
            <person name="Mardis E.R."/>
            <person name="Wilson R.K."/>
        </authorList>
    </citation>
    <scope>NUCLEOTIDE SEQUENCE [LARGE SCALE GENOMIC DNA]</scope>
    <source>
        <strain evidence="4">DSM 22607</strain>
    </source>
</reference>
<dbReference type="SUPFAM" id="SSF52821">
    <property type="entry name" value="Rhodanese/Cell cycle control phosphatase"/>
    <property type="match status" value="1"/>
</dbReference>
<dbReference type="PANTHER" id="PTHR44086:SF10">
    <property type="entry name" value="THIOSULFATE SULFURTRANSFERASE_RHODANESE-LIKE DOMAIN-CONTAINING PROTEIN 3"/>
    <property type="match status" value="1"/>
</dbReference>
<feature type="domain" description="Rhodanese" evidence="2">
    <location>
        <begin position="61"/>
        <end position="147"/>
    </location>
</feature>